<organism evidence="3 4">
    <name type="scientific">Linnemannia elongata AG-77</name>
    <dbReference type="NCBI Taxonomy" id="1314771"/>
    <lineage>
        <taxon>Eukaryota</taxon>
        <taxon>Fungi</taxon>
        <taxon>Fungi incertae sedis</taxon>
        <taxon>Mucoromycota</taxon>
        <taxon>Mortierellomycotina</taxon>
        <taxon>Mortierellomycetes</taxon>
        <taxon>Mortierellales</taxon>
        <taxon>Mortierellaceae</taxon>
        <taxon>Linnemannia</taxon>
    </lineage>
</organism>
<evidence type="ECO:0000313" key="4">
    <source>
        <dbReference type="Proteomes" id="UP000078512"/>
    </source>
</evidence>
<feature type="coiled-coil region" evidence="1">
    <location>
        <begin position="43"/>
        <end position="70"/>
    </location>
</feature>
<gene>
    <name evidence="3" type="ORF">K457DRAFT_300504</name>
</gene>
<protein>
    <submittedName>
        <fullName evidence="3">Uncharacterized protein</fullName>
    </submittedName>
</protein>
<keyword evidence="1" id="KW-0175">Coiled coil</keyword>
<keyword evidence="4" id="KW-1185">Reference proteome</keyword>
<reference evidence="3 4" key="1">
    <citation type="submission" date="2016-05" db="EMBL/GenBank/DDBJ databases">
        <title>Genome sequencing reveals origins of a unique bacterial endosymbiosis in the earliest lineages of terrestrial Fungi.</title>
        <authorList>
            <consortium name="DOE Joint Genome Institute"/>
            <person name="Uehling J."/>
            <person name="Gryganskyi A."/>
            <person name="Hameed K."/>
            <person name="Tschaplinski T."/>
            <person name="Misztal P."/>
            <person name="Wu S."/>
            <person name="Desiro A."/>
            <person name="Vande Pol N."/>
            <person name="Du Z.-Y."/>
            <person name="Zienkiewicz A."/>
            <person name="Zienkiewicz K."/>
            <person name="Morin E."/>
            <person name="Tisserant E."/>
            <person name="Splivallo R."/>
            <person name="Hainaut M."/>
            <person name="Henrissat B."/>
            <person name="Ohm R."/>
            <person name="Kuo A."/>
            <person name="Yan J."/>
            <person name="Lipzen A."/>
            <person name="Nolan M."/>
            <person name="Labutti K."/>
            <person name="Barry K."/>
            <person name="Goldstein A."/>
            <person name="Labbe J."/>
            <person name="Schadt C."/>
            <person name="Tuskan G."/>
            <person name="Grigoriev I."/>
            <person name="Martin F."/>
            <person name="Vilgalys R."/>
            <person name="Bonito G."/>
        </authorList>
    </citation>
    <scope>NUCLEOTIDE SEQUENCE [LARGE SCALE GENOMIC DNA]</scope>
    <source>
        <strain evidence="3 4">AG-77</strain>
    </source>
</reference>
<dbReference type="Proteomes" id="UP000078512">
    <property type="component" value="Unassembled WGS sequence"/>
</dbReference>
<dbReference type="EMBL" id="KV442158">
    <property type="protein sequence ID" value="OAQ22525.1"/>
    <property type="molecule type" value="Genomic_DNA"/>
</dbReference>
<dbReference type="AlphaFoldDB" id="A0A197JBP4"/>
<evidence type="ECO:0000313" key="3">
    <source>
        <dbReference type="EMBL" id="OAQ22525.1"/>
    </source>
</evidence>
<accession>A0A197JBP4</accession>
<name>A0A197JBP4_9FUNG</name>
<feature type="compositionally biased region" description="Basic and acidic residues" evidence="2">
    <location>
        <begin position="119"/>
        <end position="137"/>
    </location>
</feature>
<evidence type="ECO:0000256" key="1">
    <source>
        <dbReference type="SAM" id="Coils"/>
    </source>
</evidence>
<sequence>MSFIYNYFACDNSTPSEKENAAALKALIKSHKTALKSEFKQYDTDCKQTIKEAEAEYKRVKKQAEETMLRQTLDAVNREIEGLMETEEYKGSDEKTKAKMVQFQSWVGCAGYKCLGAEREKEEEKKEKEQELPRYQDEAPVSGATSYPTEKEVLLSA</sequence>
<evidence type="ECO:0000256" key="2">
    <source>
        <dbReference type="SAM" id="MobiDB-lite"/>
    </source>
</evidence>
<feature type="region of interest" description="Disordered" evidence="2">
    <location>
        <begin position="119"/>
        <end position="157"/>
    </location>
</feature>
<proteinExistence type="predicted"/>
<dbReference type="OrthoDB" id="2441831at2759"/>